<feature type="chain" id="PRO_5033011409" description="HupE / UreJ protein" evidence="2">
    <location>
        <begin position="22"/>
        <end position="200"/>
    </location>
</feature>
<protein>
    <recommendedName>
        <fullName evidence="5">HupE / UreJ protein</fullName>
    </recommendedName>
</protein>
<dbReference type="RefSeq" id="WP_153214822.1">
    <property type="nucleotide sequence ID" value="NZ_WIBF01000002.1"/>
</dbReference>
<evidence type="ECO:0000256" key="1">
    <source>
        <dbReference type="SAM" id="Phobius"/>
    </source>
</evidence>
<gene>
    <name evidence="3" type="ORF">GFB49_05475</name>
</gene>
<dbReference type="EMBL" id="WIBF01000002">
    <property type="protein sequence ID" value="MQQ07896.1"/>
    <property type="molecule type" value="Genomic_DNA"/>
</dbReference>
<name>A0A843YAD6_9RHOB</name>
<dbReference type="Proteomes" id="UP000444174">
    <property type="component" value="Unassembled WGS sequence"/>
</dbReference>
<accession>A0A843YAD6</accession>
<keyword evidence="4" id="KW-1185">Reference proteome</keyword>
<sequence length="200" mass="20495">MLKRLFFLTLGGLLSAPQAHAHSYDEGLLAQIETGGMVVFTAPETLLPLLALGVLLSLWQPCGMTQGWPMFLAGQAAGIPAAVLLGDASVTVLLATGLTVAVLAALLPRHHTAVALLATFALGGLAVAVALDGHGIWELPPAFLLGVVVAINLTTAGAAVIAGVALSLSTAFWMRVVWRVAASWLAATMTLILAFTVTPG</sequence>
<proteinExistence type="predicted"/>
<keyword evidence="1" id="KW-0812">Transmembrane</keyword>
<evidence type="ECO:0000313" key="3">
    <source>
        <dbReference type="EMBL" id="MQQ07896.1"/>
    </source>
</evidence>
<feature type="transmembrane region" description="Helical" evidence="1">
    <location>
        <begin position="143"/>
        <end position="164"/>
    </location>
</feature>
<comment type="caution">
    <text evidence="3">The sequence shown here is derived from an EMBL/GenBank/DDBJ whole genome shotgun (WGS) entry which is preliminary data.</text>
</comment>
<feature type="transmembrane region" description="Helical" evidence="1">
    <location>
        <begin position="90"/>
        <end position="107"/>
    </location>
</feature>
<organism evidence="3 4">
    <name type="scientific">Tritonibacter litoralis</name>
    <dbReference type="NCBI Taxonomy" id="2662264"/>
    <lineage>
        <taxon>Bacteria</taxon>
        <taxon>Pseudomonadati</taxon>
        <taxon>Pseudomonadota</taxon>
        <taxon>Alphaproteobacteria</taxon>
        <taxon>Rhodobacterales</taxon>
        <taxon>Paracoccaceae</taxon>
        <taxon>Tritonibacter</taxon>
    </lineage>
</organism>
<feature type="transmembrane region" description="Helical" evidence="1">
    <location>
        <begin position="114"/>
        <end position="131"/>
    </location>
</feature>
<feature type="transmembrane region" description="Helical" evidence="1">
    <location>
        <begin position="176"/>
        <end position="197"/>
    </location>
</feature>
<keyword evidence="1" id="KW-0472">Membrane</keyword>
<feature type="signal peptide" evidence="2">
    <location>
        <begin position="1"/>
        <end position="21"/>
    </location>
</feature>
<evidence type="ECO:0000256" key="2">
    <source>
        <dbReference type="SAM" id="SignalP"/>
    </source>
</evidence>
<keyword evidence="1" id="KW-1133">Transmembrane helix</keyword>
<dbReference type="AlphaFoldDB" id="A0A843YAD6"/>
<keyword evidence="2" id="KW-0732">Signal</keyword>
<feature type="transmembrane region" description="Helical" evidence="1">
    <location>
        <begin position="37"/>
        <end position="59"/>
    </location>
</feature>
<evidence type="ECO:0000313" key="4">
    <source>
        <dbReference type="Proteomes" id="UP000444174"/>
    </source>
</evidence>
<reference evidence="3 4" key="1">
    <citation type="submission" date="2019-10" db="EMBL/GenBank/DDBJ databases">
        <title>Epibacterium sp. nov., isolated from seawater.</title>
        <authorList>
            <person name="Zhang X."/>
            <person name="Li N."/>
        </authorList>
    </citation>
    <scope>NUCLEOTIDE SEQUENCE [LARGE SCALE GENOMIC DNA]</scope>
    <source>
        <strain evidence="3 4">SM1979</strain>
    </source>
</reference>
<evidence type="ECO:0008006" key="5">
    <source>
        <dbReference type="Google" id="ProtNLM"/>
    </source>
</evidence>